<dbReference type="GO" id="GO:0009252">
    <property type="term" value="P:peptidoglycan biosynthetic process"/>
    <property type="evidence" value="ECO:0007669"/>
    <property type="project" value="UniProtKB-KW"/>
</dbReference>
<comment type="similarity">
    <text evidence="1">Belongs to the FemABX family.</text>
</comment>
<dbReference type="AlphaFoldDB" id="A0A9D2IPD2"/>
<protein>
    <submittedName>
        <fullName evidence="8">GNAT family N-acetyltransferase</fullName>
        <ecNumber evidence="8">2.3.1.-</ecNumber>
    </submittedName>
</protein>
<dbReference type="GO" id="GO:0071555">
    <property type="term" value="P:cell wall organization"/>
    <property type="evidence" value="ECO:0007669"/>
    <property type="project" value="UniProtKB-KW"/>
</dbReference>
<evidence type="ECO:0000256" key="6">
    <source>
        <dbReference type="ARBA" id="ARBA00023316"/>
    </source>
</evidence>
<keyword evidence="2 8" id="KW-0808">Transferase</keyword>
<feature type="domain" description="BioF2-like acetyltransferase" evidence="7">
    <location>
        <begin position="170"/>
        <end position="300"/>
    </location>
</feature>
<dbReference type="InterPro" id="IPR016181">
    <property type="entry name" value="Acyl_CoA_acyltransferase"/>
</dbReference>
<accession>A0A9D2IPD2</accession>
<dbReference type="PANTHER" id="PTHR36174">
    <property type="entry name" value="LIPID II:GLYCINE GLYCYLTRANSFERASE"/>
    <property type="match status" value="1"/>
</dbReference>
<dbReference type="InterPro" id="IPR038740">
    <property type="entry name" value="BioF2-like_GNAT_dom"/>
</dbReference>
<dbReference type="SUPFAM" id="SSF55729">
    <property type="entry name" value="Acyl-CoA N-acyltransferases (Nat)"/>
    <property type="match status" value="1"/>
</dbReference>
<keyword evidence="4" id="KW-0573">Peptidoglycan synthesis</keyword>
<dbReference type="PANTHER" id="PTHR36174:SF1">
    <property type="entry name" value="LIPID II:GLYCINE GLYCYLTRANSFERASE"/>
    <property type="match status" value="1"/>
</dbReference>
<name>A0A9D2IPD2_9ACTN</name>
<keyword evidence="6" id="KW-0961">Cell wall biogenesis/degradation</keyword>
<dbReference type="InterPro" id="IPR003447">
    <property type="entry name" value="FEMABX"/>
</dbReference>
<dbReference type="EMBL" id="DXBZ01000075">
    <property type="protein sequence ID" value="HIZ18284.1"/>
    <property type="molecule type" value="Genomic_DNA"/>
</dbReference>
<dbReference type="InterPro" id="IPR050644">
    <property type="entry name" value="PG_Glycine_Bridge_Synth"/>
</dbReference>
<evidence type="ECO:0000256" key="5">
    <source>
        <dbReference type="ARBA" id="ARBA00023315"/>
    </source>
</evidence>
<evidence type="ECO:0000256" key="4">
    <source>
        <dbReference type="ARBA" id="ARBA00022984"/>
    </source>
</evidence>
<dbReference type="EC" id="2.3.1.-" evidence="8"/>
<evidence type="ECO:0000313" key="9">
    <source>
        <dbReference type="Proteomes" id="UP000824029"/>
    </source>
</evidence>
<evidence type="ECO:0000256" key="1">
    <source>
        <dbReference type="ARBA" id="ARBA00009943"/>
    </source>
</evidence>
<evidence type="ECO:0000256" key="2">
    <source>
        <dbReference type="ARBA" id="ARBA00022679"/>
    </source>
</evidence>
<dbReference type="Proteomes" id="UP000824029">
    <property type="component" value="Unassembled WGS sequence"/>
</dbReference>
<dbReference type="GO" id="GO:0008360">
    <property type="term" value="P:regulation of cell shape"/>
    <property type="evidence" value="ECO:0007669"/>
    <property type="project" value="UniProtKB-KW"/>
</dbReference>
<organism evidence="8 9">
    <name type="scientific">Candidatus Olsenella stercoravium</name>
    <dbReference type="NCBI Taxonomy" id="2838713"/>
    <lineage>
        <taxon>Bacteria</taxon>
        <taxon>Bacillati</taxon>
        <taxon>Actinomycetota</taxon>
        <taxon>Coriobacteriia</taxon>
        <taxon>Coriobacteriales</taxon>
        <taxon>Atopobiaceae</taxon>
        <taxon>Olsenella</taxon>
    </lineage>
</organism>
<evidence type="ECO:0000259" key="7">
    <source>
        <dbReference type="Pfam" id="PF13480"/>
    </source>
</evidence>
<reference evidence="8" key="1">
    <citation type="journal article" date="2021" name="PeerJ">
        <title>Extensive microbial diversity within the chicken gut microbiome revealed by metagenomics and culture.</title>
        <authorList>
            <person name="Gilroy R."/>
            <person name="Ravi A."/>
            <person name="Getino M."/>
            <person name="Pursley I."/>
            <person name="Horton D.L."/>
            <person name="Alikhan N.F."/>
            <person name="Baker D."/>
            <person name="Gharbi K."/>
            <person name="Hall N."/>
            <person name="Watson M."/>
            <person name="Adriaenssens E.M."/>
            <person name="Foster-Nyarko E."/>
            <person name="Jarju S."/>
            <person name="Secka A."/>
            <person name="Antonio M."/>
            <person name="Oren A."/>
            <person name="Chaudhuri R.R."/>
            <person name="La Ragione R."/>
            <person name="Hildebrand F."/>
            <person name="Pallen M.J."/>
        </authorList>
    </citation>
    <scope>NUCLEOTIDE SEQUENCE</scope>
    <source>
        <strain evidence="8">ChiHecolR3B27-1887</strain>
    </source>
</reference>
<dbReference type="GO" id="GO:0016755">
    <property type="term" value="F:aminoacyltransferase activity"/>
    <property type="evidence" value="ECO:0007669"/>
    <property type="project" value="InterPro"/>
</dbReference>
<evidence type="ECO:0000313" key="8">
    <source>
        <dbReference type="EMBL" id="HIZ18284.1"/>
    </source>
</evidence>
<evidence type="ECO:0000256" key="3">
    <source>
        <dbReference type="ARBA" id="ARBA00022960"/>
    </source>
</evidence>
<comment type="caution">
    <text evidence="8">The sequence shown here is derived from an EMBL/GenBank/DDBJ whole genome shotgun (WGS) entry which is preliminary data.</text>
</comment>
<keyword evidence="5 8" id="KW-0012">Acyltransferase</keyword>
<reference evidence="8" key="2">
    <citation type="submission" date="2021-04" db="EMBL/GenBank/DDBJ databases">
        <authorList>
            <person name="Gilroy R."/>
        </authorList>
    </citation>
    <scope>NUCLEOTIDE SEQUENCE</scope>
    <source>
        <strain evidence="8">ChiHecolR3B27-1887</strain>
    </source>
</reference>
<proteinExistence type="inferred from homology"/>
<dbReference type="Pfam" id="PF13480">
    <property type="entry name" value="Acetyltransf_6"/>
    <property type="match status" value="1"/>
</dbReference>
<dbReference type="PROSITE" id="PS51191">
    <property type="entry name" value="FEMABX"/>
    <property type="match status" value="1"/>
</dbReference>
<gene>
    <name evidence="8" type="ORF">IAA22_04135</name>
</gene>
<sequence length="355" mass="39866">MVPTSTRRVRGWQRMGAMQTQELTRERYEQLLSELAPNPPIEQTVAWQDYEATADGRSLWGYVGVFEDDEAIAVGAFQQYETHGYRYLRGRHALVWRDEPSAEREAAALGSLADYVRSRDKGIVFARLAVSHDLEETRPCLSTVPYDTTVIVDLTGGDDEILARMKPRGRRDVRKALRESPVTCADETERAVASFDEYYAVMVETAARDGFAPAPAESYRSMLELLGPSRCRLFAARDAEGKVVSWAISTISGKHAVYYYAASSASSRELLATDRLFYFECCELARLGCTQYDLMGIGSDFSPSLLGLNTFKTKFAKDGERPVAPDRDLPIKRAFYRMLVGVRGVRDRLRGSSEE</sequence>
<keyword evidence="3" id="KW-0133">Cell shape</keyword>
<dbReference type="Gene3D" id="3.40.630.30">
    <property type="match status" value="1"/>
</dbReference>